<feature type="domain" description="Glycosyltransferase subfamily 4-like N-terminal" evidence="4">
    <location>
        <begin position="21"/>
        <end position="159"/>
    </location>
</feature>
<evidence type="ECO:0000313" key="5">
    <source>
        <dbReference type="EMBL" id="TDQ46340.1"/>
    </source>
</evidence>
<protein>
    <submittedName>
        <fullName evidence="5">Glycosyltransferase involved in cell wall biosynthesis</fullName>
    </submittedName>
</protein>
<gene>
    <name evidence="5" type="ORF">EV190_12527</name>
</gene>
<keyword evidence="2 5" id="KW-0808">Transferase</keyword>
<name>A0A4R6UHJ5_9ACTN</name>
<evidence type="ECO:0000256" key="1">
    <source>
        <dbReference type="ARBA" id="ARBA00022676"/>
    </source>
</evidence>
<reference evidence="5 6" key="1">
    <citation type="submission" date="2019-03" db="EMBL/GenBank/DDBJ databases">
        <title>Genomic Encyclopedia of Type Strains, Phase IV (KMG-IV): sequencing the most valuable type-strain genomes for metagenomic binning, comparative biology and taxonomic classification.</title>
        <authorList>
            <person name="Goeker M."/>
        </authorList>
    </citation>
    <scope>NUCLEOTIDE SEQUENCE [LARGE SCALE GENOMIC DNA]</scope>
    <source>
        <strain evidence="5 6">DSM 46770</strain>
    </source>
</reference>
<evidence type="ECO:0000259" key="3">
    <source>
        <dbReference type="Pfam" id="PF00534"/>
    </source>
</evidence>
<comment type="caution">
    <text evidence="5">The sequence shown here is derived from an EMBL/GenBank/DDBJ whole genome shotgun (WGS) entry which is preliminary data.</text>
</comment>
<accession>A0A4R6UHJ5</accession>
<dbReference type="InterPro" id="IPR028098">
    <property type="entry name" value="Glyco_trans_4-like_N"/>
</dbReference>
<dbReference type="InterPro" id="IPR001296">
    <property type="entry name" value="Glyco_trans_1"/>
</dbReference>
<dbReference type="EMBL" id="SNYN01000025">
    <property type="protein sequence ID" value="TDQ46340.1"/>
    <property type="molecule type" value="Genomic_DNA"/>
</dbReference>
<keyword evidence="1" id="KW-0328">Glycosyltransferase</keyword>
<organism evidence="5 6">
    <name type="scientific">Actinorugispora endophytica</name>
    <dbReference type="NCBI Taxonomy" id="1605990"/>
    <lineage>
        <taxon>Bacteria</taxon>
        <taxon>Bacillati</taxon>
        <taxon>Actinomycetota</taxon>
        <taxon>Actinomycetes</taxon>
        <taxon>Streptosporangiales</taxon>
        <taxon>Nocardiopsidaceae</taxon>
        <taxon>Actinorugispora</taxon>
    </lineage>
</organism>
<evidence type="ECO:0000313" key="6">
    <source>
        <dbReference type="Proteomes" id="UP000295281"/>
    </source>
</evidence>
<dbReference type="GO" id="GO:0016757">
    <property type="term" value="F:glycosyltransferase activity"/>
    <property type="evidence" value="ECO:0007669"/>
    <property type="project" value="UniProtKB-KW"/>
</dbReference>
<feature type="domain" description="Glycosyl transferase family 1" evidence="3">
    <location>
        <begin position="187"/>
        <end position="349"/>
    </location>
</feature>
<dbReference type="GO" id="GO:1901137">
    <property type="term" value="P:carbohydrate derivative biosynthetic process"/>
    <property type="evidence" value="ECO:0007669"/>
    <property type="project" value="UniProtKB-ARBA"/>
</dbReference>
<dbReference type="Pfam" id="PF00534">
    <property type="entry name" value="Glycos_transf_1"/>
    <property type="match status" value="1"/>
</dbReference>
<dbReference type="AlphaFoldDB" id="A0A4R6UHJ5"/>
<evidence type="ECO:0000259" key="4">
    <source>
        <dbReference type="Pfam" id="PF13439"/>
    </source>
</evidence>
<dbReference type="Gene3D" id="3.40.50.2000">
    <property type="entry name" value="Glycogen Phosphorylase B"/>
    <property type="match status" value="2"/>
</dbReference>
<dbReference type="Pfam" id="PF13439">
    <property type="entry name" value="Glyco_transf_4"/>
    <property type="match status" value="1"/>
</dbReference>
<dbReference type="PANTHER" id="PTHR45947">
    <property type="entry name" value="SULFOQUINOVOSYL TRANSFERASE SQD2"/>
    <property type="match status" value="1"/>
</dbReference>
<proteinExistence type="predicted"/>
<keyword evidence="6" id="KW-1185">Reference proteome</keyword>
<dbReference type="Proteomes" id="UP000295281">
    <property type="component" value="Unassembled WGS sequence"/>
</dbReference>
<dbReference type="SUPFAM" id="SSF53756">
    <property type="entry name" value="UDP-Glycosyltransferase/glycogen phosphorylase"/>
    <property type="match status" value="1"/>
</dbReference>
<evidence type="ECO:0000256" key="2">
    <source>
        <dbReference type="ARBA" id="ARBA00022679"/>
    </source>
</evidence>
<dbReference type="InterPro" id="IPR050194">
    <property type="entry name" value="Glycosyltransferase_grp1"/>
</dbReference>
<dbReference type="RefSeq" id="WP_243742695.1">
    <property type="nucleotide sequence ID" value="NZ_SNYN01000025.1"/>
</dbReference>
<dbReference type="PANTHER" id="PTHR45947:SF3">
    <property type="entry name" value="SULFOQUINOVOSYL TRANSFERASE SQD2"/>
    <property type="match status" value="1"/>
</dbReference>
<sequence>MSVLSVLVNVGPWLPVPPTGYGGIENVVAALIPQLRERGARVILAGTGSSSIPADEYVSVFPDGQFEHIQAPYNQAAGIAHAHMQAVLERLRRHGDVDLVHDHMEVVGASVLGAAGTAVPPVLHTLHWDLCKHPHFYNGFDGRGRLFVNGVSESQLRRAPARLRAHSVGHVHLSTPLAVDADRRRGPERREGFVVVGRITAAKGTHIAARACRRQGLPLLLAGPVNGLDSPEALDKVLSDPDDPRHGAPDVRYYAEHVAPHVDGDLVRWIGTVAGPRLRSLLENARAALFPVQWAEPGGTAVVEALACGAPVVALSRGCLPELVEHGRTGLLTETDDGFEALLRRVAEIDPAQCRAEAAARFTPRAMTERYLDLYEETLRRARRA</sequence>